<evidence type="ECO:0008006" key="5">
    <source>
        <dbReference type="Google" id="ProtNLM"/>
    </source>
</evidence>
<dbReference type="EMBL" id="CM008964">
    <property type="protein sequence ID" value="PNW84548.1"/>
    <property type="molecule type" value="Genomic_DNA"/>
</dbReference>
<feature type="compositionally biased region" description="Polar residues" evidence="1">
    <location>
        <begin position="823"/>
        <end position="832"/>
    </location>
</feature>
<accession>A0A2K3DVJ1</accession>
<feature type="region of interest" description="Disordered" evidence="1">
    <location>
        <begin position="859"/>
        <end position="927"/>
    </location>
</feature>
<dbReference type="PaxDb" id="3055-EDP01481"/>
<feature type="compositionally biased region" description="Low complexity" evidence="1">
    <location>
        <begin position="630"/>
        <end position="672"/>
    </location>
</feature>
<protein>
    <recommendedName>
        <fullName evidence="5">Glycoside hydrolase family 5 domain-containing protein</fullName>
    </recommendedName>
</protein>
<dbReference type="InterPro" id="IPR017853">
    <property type="entry name" value="GH"/>
</dbReference>
<feature type="compositionally biased region" description="Low complexity" evidence="1">
    <location>
        <begin position="600"/>
        <end position="614"/>
    </location>
</feature>
<evidence type="ECO:0000256" key="1">
    <source>
        <dbReference type="SAM" id="MobiDB-lite"/>
    </source>
</evidence>
<feature type="compositionally biased region" description="Gly residues" evidence="1">
    <location>
        <begin position="673"/>
        <end position="683"/>
    </location>
</feature>
<dbReference type="Proteomes" id="UP000006906">
    <property type="component" value="Chromosome 3"/>
</dbReference>
<keyword evidence="2" id="KW-0732">Signal</keyword>
<dbReference type="ExpressionAtlas" id="A0A2K3DVJ1">
    <property type="expression patterns" value="baseline"/>
</dbReference>
<dbReference type="Gene3D" id="3.20.20.80">
    <property type="entry name" value="Glycosidases"/>
    <property type="match status" value="2"/>
</dbReference>
<dbReference type="PANTHER" id="PTHR37398">
    <property type="entry name" value="ENDO-BETA-1,4-MANNANASE"/>
    <property type="match status" value="1"/>
</dbReference>
<feature type="region of interest" description="Disordered" evidence="1">
    <location>
        <begin position="401"/>
        <end position="424"/>
    </location>
</feature>
<feature type="region of interest" description="Disordered" evidence="1">
    <location>
        <begin position="813"/>
        <end position="832"/>
    </location>
</feature>
<dbReference type="Gramene" id="PNW84548">
    <property type="protein sequence ID" value="PNW84548"/>
    <property type="gene ID" value="CHLRE_03g148201v5"/>
</dbReference>
<feature type="region of interest" description="Disordered" evidence="1">
    <location>
        <begin position="20"/>
        <end position="158"/>
    </location>
</feature>
<feature type="compositionally biased region" description="Pro residues" evidence="1">
    <location>
        <begin position="912"/>
        <end position="927"/>
    </location>
</feature>
<feature type="compositionally biased region" description="Polar residues" evidence="1">
    <location>
        <begin position="570"/>
        <end position="579"/>
    </location>
</feature>
<dbReference type="SUPFAM" id="SSF51445">
    <property type="entry name" value="(Trans)glycosidases"/>
    <property type="match status" value="1"/>
</dbReference>
<feature type="compositionally biased region" description="Low complexity" evidence="1">
    <location>
        <begin position="20"/>
        <end position="32"/>
    </location>
</feature>
<dbReference type="GeneID" id="5721196"/>
<feature type="compositionally biased region" description="Low complexity" evidence="1">
    <location>
        <begin position="231"/>
        <end position="260"/>
    </location>
</feature>
<name>A0A2K3DVJ1_CHLRE</name>
<reference evidence="3 4" key="1">
    <citation type="journal article" date="2007" name="Science">
        <title>The Chlamydomonas genome reveals the evolution of key animal and plant functions.</title>
        <authorList>
            <person name="Merchant S.S."/>
            <person name="Prochnik S.E."/>
            <person name="Vallon O."/>
            <person name="Harris E.H."/>
            <person name="Karpowicz S.J."/>
            <person name="Witman G.B."/>
            <person name="Terry A."/>
            <person name="Salamov A."/>
            <person name="Fritz-Laylin L.K."/>
            <person name="Marechal-Drouard L."/>
            <person name="Marshall W.F."/>
            <person name="Qu L.H."/>
            <person name="Nelson D.R."/>
            <person name="Sanderfoot A.A."/>
            <person name="Spalding M.H."/>
            <person name="Kapitonov V.V."/>
            <person name="Ren Q."/>
            <person name="Ferris P."/>
            <person name="Lindquist E."/>
            <person name="Shapiro H."/>
            <person name="Lucas S.M."/>
            <person name="Grimwood J."/>
            <person name="Schmutz J."/>
            <person name="Cardol P."/>
            <person name="Cerutti H."/>
            <person name="Chanfreau G."/>
            <person name="Chen C.L."/>
            <person name="Cognat V."/>
            <person name="Croft M.T."/>
            <person name="Dent R."/>
            <person name="Dutcher S."/>
            <person name="Fernandez E."/>
            <person name="Fukuzawa H."/>
            <person name="Gonzalez-Ballester D."/>
            <person name="Gonzalez-Halphen D."/>
            <person name="Hallmann A."/>
            <person name="Hanikenne M."/>
            <person name="Hippler M."/>
            <person name="Inwood W."/>
            <person name="Jabbari K."/>
            <person name="Kalanon M."/>
            <person name="Kuras R."/>
            <person name="Lefebvre P.A."/>
            <person name="Lemaire S.D."/>
            <person name="Lobanov A.V."/>
            <person name="Lohr M."/>
            <person name="Manuell A."/>
            <person name="Meier I."/>
            <person name="Mets L."/>
            <person name="Mittag M."/>
            <person name="Mittelmeier T."/>
            <person name="Moroney J.V."/>
            <person name="Moseley J."/>
            <person name="Napoli C."/>
            <person name="Nedelcu A.M."/>
            <person name="Niyogi K."/>
            <person name="Novoselov S.V."/>
            <person name="Paulsen I.T."/>
            <person name="Pazour G."/>
            <person name="Purton S."/>
            <person name="Ral J.P."/>
            <person name="Riano-Pachon D.M."/>
            <person name="Riekhof W."/>
            <person name="Rymarquis L."/>
            <person name="Schroda M."/>
            <person name="Stern D."/>
            <person name="Umen J."/>
            <person name="Willows R."/>
            <person name="Wilson N."/>
            <person name="Zimmer S.L."/>
            <person name="Allmer J."/>
            <person name="Balk J."/>
            <person name="Bisova K."/>
            <person name="Chen C.J."/>
            <person name="Elias M."/>
            <person name="Gendler K."/>
            <person name="Hauser C."/>
            <person name="Lamb M.R."/>
            <person name="Ledford H."/>
            <person name="Long J.C."/>
            <person name="Minagawa J."/>
            <person name="Page M.D."/>
            <person name="Pan J."/>
            <person name="Pootakham W."/>
            <person name="Roje S."/>
            <person name="Rose A."/>
            <person name="Stahlberg E."/>
            <person name="Terauchi A.M."/>
            <person name="Yang P."/>
            <person name="Ball S."/>
            <person name="Bowler C."/>
            <person name="Dieckmann C.L."/>
            <person name="Gladyshev V.N."/>
            <person name="Green P."/>
            <person name="Jorgensen R."/>
            <person name="Mayfield S."/>
            <person name="Mueller-Roeber B."/>
            <person name="Rajamani S."/>
            <person name="Sayre R.T."/>
            <person name="Brokstein P."/>
            <person name="Dubchak I."/>
            <person name="Goodstein D."/>
            <person name="Hornick L."/>
            <person name="Huang Y.W."/>
            <person name="Jhaveri J."/>
            <person name="Luo Y."/>
            <person name="Martinez D."/>
            <person name="Ngau W.C."/>
            <person name="Otillar B."/>
            <person name="Poliakov A."/>
            <person name="Porter A."/>
            <person name="Szajkowski L."/>
            <person name="Werner G."/>
            <person name="Zhou K."/>
            <person name="Grigoriev I.V."/>
            <person name="Rokhsar D.S."/>
            <person name="Grossman A.R."/>
        </authorList>
    </citation>
    <scope>NUCLEOTIDE SEQUENCE [LARGE SCALE GENOMIC DNA]</scope>
    <source>
        <strain evidence="4">CC-503</strain>
    </source>
</reference>
<dbReference type="OrthoDB" id="406631at2759"/>
<keyword evidence="4" id="KW-1185">Reference proteome</keyword>
<dbReference type="KEGG" id="cre:CHLRE_03g148201v5"/>
<dbReference type="InParanoid" id="A0A2K3DVJ1"/>
<feature type="compositionally biased region" description="Low complexity" evidence="1">
    <location>
        <begin position="137"/>
        <end position="158"/>
    </location>
</feature>
<feature type="compositionally biased region" description="Low complexity" evidence="1">
    <location>
        <begin position="103"/>
        <end position="127"/>
    </location>
</feature>
<feature type="compositionally biased region" description="Low complexity" evidence="1">
    <location>
        <begin position="813"/>
        <end position="822"/>
    </location>
</feature>
<evidence type="ECO:0000313" key="4">
    <source>
        <dbReference type="Proteomes" id="UP000006906"/>
    </source>
</evidence>
<feature type="compositionally biased region" description="Low complexity" evidence="1">
    <location>
        <begin position="877"/>
        <end position="893"/>
    </location>
</feature>
<feature type="region of interest" description="Disordered" evidence="1">
    <location>
        <begin position="565"/>
        <end position="683"/>
    </location>
</feature>
<evidence type="ECO:0000256" key="2">
    <source>
        <dbReference type="SAM" id="SignalP"/>
    </source>
</evidence>
<evidence type="ECO:0000313" key="3">
    <source>
        <dbReference type="EMBL" id="PNW84548.1"/>
    </source>
</evidence>
<dbReference type="RefSeq" id="XP_001695694.2">
    <property type="nucleotide sequence ID" value="XM_001695642.3"/>
</dbReference>
<proteinExistence type="predicted"/>
<sequence>MRPRLLLALLGLTSAYATAASASHASRAPSVSVLSRRDDEVGRSGGSASASSTAGSSLTGLPTPRGKPQGAAHDPAVGMSSDSQPPPALEDYEDDSGDKPDAGPEQLQQQQQQEEELLGGQPLASRRGSGGDGGDGRSTAGSSSSSSGAGSSGGSRAASALLRGPWHGVSLGNVPFFPLRTAALGRLNHSEAELREIIKVAVRDLAAAGGNLLRVWFHIDGSMSPPAWALQQSQGKRQQQEQGQGQGLPQQSQQQGQEPQQELERPSAAAGAAGLRSVDPKCSNAEADSSCCCSSYGCGSSDDGSNGGCGAARRTSSGAVCGCGAGAVADLKWLLRLCHRSGVRVLLVLWSHDILAVRRDHPPPSRDRALHMLTTAAGTAAYTRNCLTPLVQHLATTAIGDEDDINGKGREPSGTATVAEEGAGSCCCSPCCGSGGGGGSSGSGPGTEPAAEQPADTLSAPATAFPALHDVDAGAGASNTSSRGGGWGPGLLSLVSNGTESLGVVAAPGVGSSQRGGVGRRKSSSLRHLLTESAGIAVGKGSDNSSSNGRTTHAAATIAAVAEGQEEGYQGSSSRGNSSDGHETAQGIRRASSVSLTRHSPPATATATAPPTSSLRPEFPFPSSHHRDQPPLAALPLLSASNLRQGDGSSSSSVAGHSSSRSGSRSTTSSIHTGGGGGGDGGGAAPTYSSVLLGYELLNEPEGMSWDLRLYHNYMYDMAWGQYQLEDPDWYGRQVARRGDYRTLQALKAFGGSSMFVKGRDDLRDYTGWHFVGGNRPLVVLGNRGSSLATPAASCISRGSLFDMGGGGAVASSGDGSSSCTSRQQQGGQQTADSTFYALEQAADAAAAASPRPWYLNASSSVKSGSSGTSGSGSSPGGSRLAADWEAAAAQVASCGRVSQPGDDTNRGQQPTAPPQPPASPPSPDPPRLWLNRLMYLDVIGHHNSELPYLLPLVTSCRLRTVDVSVQRLQRFVSRLAAAVHAADPRALVTVGSHSPPYCSDAQWLVGNISEFETRPRNLFSDAELRRAFVLRNGSLGRGWDAAGGGTLDFYAPHGYPYWGHDSITRLISPFHVPAQQYQLDKPALVGEFWDQVSDSESLTAKHWKDLWRKNGYMGGLGWAMLQLVEDPVDTGQAANAAGTGRTLAAARRIVDHEKRAVFLKFLQEMRANGM</sequence>
<dbReference type="PANTHER" id="PTHR37398:SF3">
    <property type="entry name" value="GLYCOSIDE HYDROLASE FAMILY 5 DOMAIN-CONTAINING PROTEIN"/>
    <property type="match status" value="1"/>
</dbReference>
<feature type="chain" id="PRO_5014477094" description="Glycoside hydrolase family 5 domain-containing protein" evidence="2">
    <location>
        <begin position="20"/>
        <end position="1171"/>
    </location>
</feature>
<dbReference type="AlphaFoldDB" id="A0A2K3DVJ1"/>
<feature type="region of interest" description="Disordered" evidence="1">
    <location>
        <begin position="227"/>
        <end position="270"/>
    </location>
</feature>
<feature type="compositionally biased region" description="Low complexity" evidence="1">
    <location>
        <begin position="46"/>
        <end position="61"/>
    </location>
</feature>
<gene>
    <name evidence="3" type="ORF">CHLRE_03g148201v5</name>
</gene>
<feature type="region of interest" description="Disordered" evidence="1">
    <location>
        <begin position="506"/>
        <end position="526"/>
    </location>
</feature>
<feature type="signal peptide" evidence="2">
    <location>
        <begin position="1"/>
        <end position="19"/>
    </location>
</feature>
<organism evidence="3 4">
    <name type="scientific">Chlamydomonas reinhardtii</name>
    <name type="common">Chlamydomonas smithii</name>
    <dbReference type="NCBI Taxonomy" id="3055"/>
    <lineage>
        <taxon>Eukaryota</taxon>
        <taxon>Viridiplantae</taxon>
        <taxon>Chlorophyta</taxon>
        <taxon>core chlorophytes</taxon>
        <taxon>Chlorophyceae</taxon>
        <taxon>CS clade</taxon>
        <taxon>Chlamydomonadales</taxon>
        <taxon>Chlamydomonadaceae</taxon>
        <taxon>Chlamydomonas</taxon>
    </lineage>
</organism>